<evidence type="ECO:0000256" key="1">
    <source>
        <dbReference type="ARBA" id="ARBA00004141"/>
    </source>
</evidence>
<evidence type="ECO:0000256" key="4">
    <source>
        <dbReference type="ARBA" id="ARBA00022692"/>
    </source>
</evidence>
<evidence type="ECO:0000256" key="8">
    <source>
        <dbReference type="SAM" id="MobiDB-lite"/>
    </source>
</evidence>
<organism evidence="12 13">
    <name type="scientific">Sporothrix epigloea</name>
    <dbReference type="NCBI Taxonomy" id="1892477"/>
    <lineage>
        <taxon>Eukaryota</taxon>
        <taxon>Fungi</taxon>
        <taxon>Dikarya</taxon>
        <taxon>Ascomycota</taxon>
        <taxon>Pezizomycotina</taxon>
        <taxon>Sordariomycetes</taxon>
        <taxon>Sordariomycetidae</taxon>
        <taxon>Ophiostomatales</taxon>
        <taxon>Ophiostomataceae</taxon>
        <taxon>Sporothrix</taxon>
    </lineage>
</organism>
<evidence type="ECO:0000256" key="3">
    <source>
        <dbReference type="ARBA" id="ARBA00022448"/>
    </source>
</evidence>
<feature type="domain" description="Cation efflux protein transmembrane" evidence="10">
    <location>
        <begin position="60"/>
        <end position="215"/>
    </location>
</feature>
<dbReference type="InterPro" id="IPR036837">
    <property type="entry name" value="Cation_efflux_CTD_sf"/>
</dbReference>
<feature type="transmembrane region" description="Helical" evidence="9">
    <location>
        <begin position="44"/>
        <end position="64"/>
    </location>
</feature>
<keyword evidence="13" id="KW-1185">Reference proteome</keyword>
<proteinExistence type="inferred from homology"/>
<accession>A0ABP0DH51</accession>
<dbReference type="InterPro" id="IPR027469">
    <property type="entry name" value="Cation_efflux_TMD_sf"/>
</dbReference>
<feature type="transmembrane region" description="Helical" evidence="9">
    <location>
        <begin position="189"/>
        <end position="207"/>
    </location>
</feature>
<keyword evidence="7 9" id="KW-0472">Membrane</keyword>
<feature type="domain" description="Cation efflux protein cytoplasmic" evidence="11">
    <location>
        <begin position="219"/>
        <end position="293"/>
    </location>
</feature>
<feature type="transmembrane region" description="Helical" evidence="9">
    <location>
        <begin position="155"/>
        <end position="177"/>
    </location>
</feature>
<dbReference type="PANTHER" id="PTHR45820:SF5">
    <property type="entry name" value="DIFFUSION FACILITATOR FAMILY METAL ION TRANSPORTER, PUTATIVE-RELATED"/>
    <property type="match status" value="1"/>
</dbReference>
<dbReference type="NCBIfam" id="TIGR01297">
    <property type="entry name" value="CDF"/>
    <property type="match status" value="1"/>
</dbReference>
<dbReference type="EMBL" id="CAWUON010000018">
    <property type="protein sequence ID" value="CAK7266417.1"/>
    <property type="molecule type" value="Genomic_DNA"/>
</dbReference>
<feature type="region of interest" description="Disordered" evidence="8">
    <location>
        <begin position="100"/>
        <end position="124"/>
    </location>
</feature>
<dbReference type="PANTHER" id="PTHR45820">
    <property type="entry name" value="FI23527P1"/>
    <property type="match status" value="1"/>
</dbReference>
<dbReference type="Pfam" id="PF16916">
    <property type="entry name" value="ZT_dimer"/>
    <property type="match status" value="1"/>
</dbReference>
<reference evidence="12 13" key="1">
    <citation type="submission" date="2024-01" db="EMBL/GenBank/DDBJ databases">
        <authorList>
            <person name="Allen C."/>
            <person name="Tagirdzhanova G."/>
        </authorList>
    </citation>
    <scope>NUCLEOTIDE SEQUENCE [LARGE SCALE GENOMIC DNA]</scope>
    <source>
        <strain evidence="12 13">CBS 119000</strain>
    </source>
</reference>
<dbReference type="Pfam" id="PF01545">
    <property type="entry name" value="Cation_efflux"/>
    <property type="match status" value="2"/>
</dbReference>
<dbReference type="Gene3D" id="1.20.1510.10">
    <property type="entry name" value="Cation efflux protein transmembrane domain"/>
    <property type="match status" value="2"/>
</dbReference>
<keyword evidence="5" id="KW-0862">Zinc</keyword>
<evidence type="ECO:0000259" key="10">
    <source>
        <dbReference type="Pfam" id="PF01545"/>
    </source>
</evidence>
<comment type="subcellular location">
    <subcellularLocation>
        <location evidence="1">Membrane</location>
        <topology evidence="1">Multi-pass membrane protein</topology>
    </subcellularLocation>
</comment>
<protein>
    <submittedName>
        <fullName evidence="12">Uncharacterized protein</fullName>
    </submittedName>
</protein>
<dbReference type="InterPro" id="IPR058533">
    <property type="entry name" value="Cation_efflux_TM"/>
</dbReference>
<evidence type="ECO:0000256" key="2">
    <source>
        <dbReference type="ARBA" id="ARBA00008873"/>
    </source>
</evidence>
<dbReference type="SUPFAM" id="SSF161111">
    <property type="entry name" value="Cation efflux protein transmembrane domain-like"/>
    <property type="match status" value="1"/>
</dbReference>
<evidence type="ECO:0000256" key="6">
    <source>
        <dbReference type="ARBA" id="ARBA00022989"/>
    </source>
</evidence>
<feature type="transmembrane region" description="Helical" evidence="9">
    <location>
        <begin position="76"/>
        <end position="94"/>
    </location>
</feature>
<keyword evidence="6 9" id="KW-1133">Transmembrane helix</keyword>
<feature type="transmembrane region" description="Helical" evidence="9">
    <location>
        <begin position="12"/>
        <end position="32"/>
    </location>
</feature>
<name>A0ABP0DH51_9PEZI</name>
<dbReference type="InterPro" id="IPR002524">
    <property type="entry name" value="Cation_efflux"/>
</dbReference>
<evidence type="ECO:0000256" key="7">
    <source>
        <dbReference type="ARBA" id="ARBA00023136"/>
    </source>
</evidence>
<keyword evidence="3" id="KW-0813">Transport</keyword>
<sequence length="395" mass="42283">MGFTLTPKRRLMATIAISFSFFVAEITVAFMTRSLALLADAFHYMNDLIGFIVALVAVVSIERFISLQKVENPKLVLIMGCVGFCLNVLTASFLHEHHHGDSAGHDEHNHAPNEESGHGHGHVDDDQALHAAHAEHRHLTVRAKDGGRDLNMLGALVHVLGDAANNVGVIIAAVVIWKTHYPGRFYADPGVSMAIAFMILLSSIPLVKNSGTILMESAPRGVDIQDVKHDLEKIEGIESVHELHIWRLDQQKAIASAHVVVSDQSVSSFMEKARTVSECLHAYGIHSATLQPELSVFSQLDGSLNGAPGVSDGKLTVVSSHQHQHLVSSGASADPSGSCEGGVQMDTLTNVGTVAAGSGNRRVSNAASVIRRRRAEAGGCQIPCGKLCENLTCCK</sequence>
<evidence type="ECO:0000313" key="12">
    <source>
        <dbReference type="EMBL" id="CAK7266417.1"/>
    </source>
</evidence>
<gene>
    <name evidence="12" type="ORF">SEPCBS119000_002018</name>
</gene>
<keyword evidence="4 9" id="KW-0812">Transmembrane</keyword>
<comment type="caution">
    <text evidence="12">The sequence shown here is derived from an EMBL/GenBank/DDBJ whole genome shotgun (WGS) entry which is preliminary data.</text>
</comment>
<feature type="domain" description="Cation efflux protein transmembrane" evidence="10">
    <location>
        <begin position="12"/>
        <end position="59"/>
    </location>
</feature>
<dbReference type="SUPFAM" id="SSF160240">
    <property type="entry name" value="Cation efflux protein cytoplasmic domain-like"/>
    <property type="match status" value="1"/>
</dbReference>
<evidence type="ECO:0000256" key="9">
    <source>
        <dbReference type="SAM" id="Phobius"/>
    </source>
</evidence>
<evidence type="ECO:0000259" key="11">
    <source>
        <dbReference type="Pfam" id="PF16916"/>
    </source>
</evidence>
<comment type="similarity">
    <text evidence="2">Belongs to the cation diffusion facilitator (CDF) transporter (TC 2.A.4) family. SLC30A subfamily.</text>
</comment>
<evidence type="ECO:0000313" key="13">
    <source>
        <dbReference type="Proteomes" id="UP001642502"/>
    </source>
</evidence>
<evidence type="ECO:0000256" key="5">
    <source>
        <dbReference type="ARBA" id="ARBA00022833"/>
    </source>
</evidence>
<dbReference type="InterPro" id="IPR027470">
    <property type="entry name" value="Cation_efflux_CTD"/>
</dbReference>
<dbReference type="Proteomes" id="UP001642502">
    <property type="component" value="Unassembled WGS sequence"/>
</dbReference>